<dbReference type="PANTHER" id="PTHR33406">
    <property type="entry name" value="MEMBRANE PROTEIN MJ1562-RELATED"/>
    <property type="match status" value="1"/>
</dbReference>
<dbReference type="EMBL" id="ASPP01014147">
    <property type="protein sequence ID" value="ETO19015.1"/>
    <property type="molecule type" value="Genomic_DNA"/>
</dbReference>
<evidence type="ECO:0000256" key="3">
    <source>
        <dbReference type="ARBA" id="ARBA00022475"/>
    </source>
</evidence>
<keyword evidence="5 7" id="KW-1133">Transmembrane helix</keyword>
<evidence type="ECO:0000256" key="5">
    <source>
        <dbReference type="ARBA" id="ARBA00022989"/>
    </source>
</evidence>
<feature type="domain" description="Membrane transport protein MMPL" evidence="8">
    <location>
        <begin position="99"/>
        <end position="213"/>
    </location>
</feature>
<protein>
    <recommendedName>
        <fullName evidence="8">Membrane transport protein MMPL domain-containing protein</fullName>
    </recommendedName>
</protein>
<comment type="caution">
    <text evidence="9">The sequence shown here is derived from an EMBL/GenBank/DDBJ whole genome shotgun (WGS) entry which is preliminary data.</text>
</comment>
<proteinExistence type="inferred from homology"/>
<dbReference type="InterPro" id="IPR004869">
    <property type="entry name" value="MMPL_dom"/>
</dbReference>
<dbReference type="AlphaFoldDB" id="X6MYB7"/>
<feature type="non-terminal residue" evidence="9">
    <location>
        <position position="1"/>
    </location>
</feature>
<name>X6MYB7_RETFI</name>
<accession>X6MYB7</accession>
<keyword evidence="4 7" id="KW-0812">Transmembrane</keyword>
<evidence type="ECO:0000256" key="4">
    <source>
        <dbReference type="ARBA" id="ARBA00022692"/>
    </source>
</evidence>
<dbReference type="InterPro" id="IPR050545">
    <property type="entry name" value="Mycobact_MmpL"/>
</dbReference>
<gene>
    <name evidence="9" type="ORF">RFI_18223</name>
</gene>
<evidence type="ECO:0000313" key="9">
    <source>
        <dbReference type="EMBL" id="ETO19015.1"/>
    </source>
</evidence>
<evidence type="ECO:0000259" key="8">
    <source>
        <dbReference type="Pfam" id="PF03176"/>
    </source>
</evidence>
<feature type="transmembrane region" description="Helical" evidence="7">
    <location>
        <begin position="251"/>
        <end position="274"/>
    </location>
</feature>
<dbReference type="Pfam" id="PF03176">
    <property type="entry name" value="MMPL"/>
    <property type="match status" value="1"/>
</dbReference>
<comment type="subcellular location">
    <subcellularLocation>
        <location evidence="1">Cell membrane</location>
        <topology evidence="1">Multi-pass membrane protein</topology>
    </subcellularLocation>
</comment>
<feature type="transmembrane region" description="Helical" evidence="7">
    <location>
        <begin position="367"/>
        <end position="387"/>
    </location>
</feature>
<keyword evidence="10" id="KW-1185">Reference proteome</keyword>
<dbReference type="Gene3D" id="1.20.1640.10">
    <property type="entry name" value="Multidrug efflux transporter AcrB transmembrane domain"/>
    <property type="match status" value="1"/>
</dbReference>
<dbReference type="PANTHER" id="PTHR33406:SF6">
    <property type="entry name" value="MEMBRANE PROTEIN YDGH-RELATED"/>
    <property type="match status" value="1"/>
</dbReference>
<keyword evidence="6 7" id="KW-0472">Membrane</keyword>
<feature type="non-terminal residue" evidence="9">
    <location>
        <position position="414"/>
    </location>
</feature>
<keyword evidence="3" id="KW-1003">Cell membrane</keyword>
<evidence type="ECO:0000256" key="2">
    <source>
        <dbReference type="ARBA" id="ARBA00010157"/>
    </source>
</evidence>
<dbReference type="OrthoDB" id="438641at2759"/>
<comment type="similarity">
    <text evidence="2">Belongs to the resistance-nodulation-cell division (RND) (TC 2.A.6) family. MmpL subfamily.</text>
</comment>
<dbReference type="SUPFAM" id="SSF82866">
    <property type="entry name" value="Multidrug efflux transporter AcrB transmembrane domain"/>
    <property type="match status" value="1"/>
</dbReference>
<evidence type="ECO:0000256" key="6">
    <source>
        <dbReference type="ARBA" id="ARBA00023136"/>
    </source>
</evidence>
<organism evidence="9 10">
    <name type="scientific">Reticulomyxa filosa</name>
    <dbReference type="NCBI Taxonomy" id="46433"/>
    <lineage>
        <taxon>Eukaryota</taxon>
        <taxon>Sar</taxon>
        <taxon>Rhizaria</taxon>
        <taxon>Retaria</taxon>
        <taxon>Foraminifera</taxon>
        <taxon>Monothalamids</taxon>
        <taxon>Reticulomyxidae</taxon>
        <taxon>Reticulomyxa</taxon>
    </lineage>
</organism>
<feature type="transmembrane region" description="Helical" evidence="7">
    <location>
        <begin position="188"/>
        <end position="212"/>
    </location>
</feature>
<sequence>SEGKSAIGSIQYNSKASTTKTKDMDHYIKKTCQRISDKYEDLVEVKFTGETPMVEDMTTASREDVEGKEVYTIPLALAVLAVVVGTWRTIVMRPVAEYGFTVNPFAPSLMMSVTIAMSIDYSLFLLTRFREEIEKQQSQGKKLDELDVSFAIRQVTRWSGKVVLFSGFILMITYVGLIAYPMTMLQSIGLGTSIAVLCTIAINLTLTPAILFTFPDFFKVLGCHLPVTCVDFLARHGIHLQSKPADKYEHFISSFIYFFGGGGGKVYTYLYIYIHYICVDENSANNNRDLVVSAPSDKHEEEEKVVMEQKPTKTGEEADALLAAEEHRRVKDAIHPVDDVHPFEITKEERANLCNHCWYECGSYATIWPYTLIIVVVVYALIAPVGWRIMELRKQLDDTLTFPRNSDYLATFKD</sequence>
<reference evidence="9 10" key="1">
    <citation type="journal article" date="2013" name="Curr. Biol.">
        <title>The Genome of the Foraminiferan Reticulomyxa filosa.</title>
        <authorList>
            <person name="Glockner G."/>
            <person name="Hulsmann N."/>
            <person name="Schleicher M."/>
            <person name="Noegel A.A."/>
            <person name="Eichinger L."/>
            <person name="Gallinger C."/>
            <person name="Pawlowski J."/>
            <person name="Sierra R."/>
            <person name="Euteneuer U."/>
            <person name="Pillet L."/>
            <person name="Moustafa A."/>
            <person name="Platzer M."/>
            <person name="Groth M."/>
            <person name="Szafranski K."/>
            <person name="Schliwa M."/>
        </authorList>
    </citation>
    <scope>NUCLEOTIDE SEQUENCE [LARGE SCALE GENOMIC DNA]</scope>
</reference>
<dbReference type="GO" id="GO:0005886">
    <property type="term" value="C:plasma membrane"/>
    <property type="evidence" value="ECO:0007669"/>
    <property type="project" value="UniProtKB-SubCell"/>
</dbReference>
<evidence type="ECO:0000256" key="7">
    <source>
        <dbReference type="SAM" id="Phobius"/>
    </source>
</evidence>
<feature type="transmembrane region" description="Helical" evidence="7">
    <location>
        <begin position="162"/>
        <end position="182"/>
    </location>
</feature>
<evidence type="ECO:0000313" key="10">
    <source>
        <dbReference type="Proteomes" id="UP000023152"/>
    </source>
</evidence>
<feature type="transmembrane region" description="Helical" evidence="7">
    <location>
        <begin position="70"/>
        <end position="90"/>
    </location>
</feature>
<dbReference type="Proteomes" id="UP000023152">
    <property type="component" value="Unassembled WGS sequence"/>
</dbReference>
<feature type="transmembrane region" description="Helical" evidence="7">
    <location>
        <begin position="105"/>
        <end position="126"/>
    </location>
</feature>
<evidence type="ECO:0000256" key="1">
    <source>
        <dbReference type="ARBA" id="ARBA00004651"/>
    </source>
</evidence>